<keyword evidence="4" id="KW-0328">Glycosyltransferase</keyword>
<keyword evidence="10" id="KW-1185">Reference proteome</keyword>
<dbReference type="InterPro" id="IPR001296">
    <property type="entry name" value="Glyco_trans_1"/>
</dbReference>
<reference evidence="10" key="1">
    <citation type="journal article" date="2019" name="Int. J. Syst. Evol. Microbiol.">
        <title>The Global Catalogue of Microorganisms (GCM) 10K type strain sequencing project: providing services to taxonomists for standard genome sequencing and annotation.</title>
        <authorList>
            <consortium name="The Broad Institute Genomics Platform"/>
            <consortium name="The Broad Institute Genome Sequencing Center for Infectious Disease"/>
            <person name="Wu L."/>
            <person name="Ma J."/>
        </authorList>
    </citation>
    <scope>NUCLEOTIDE SEQUENCE [LARGE SCALE GENOMIC DNA]</scope>
    <source>
        <strain evidence="10">JCM 16014</strain>
    </source>
</reference>
<dbReference type="InterPro" id="IPR049438">
    <property type="entry name" value="TreT_GT1"/>
</dbReference>
<feature type="domain" description="Glycosyl transferase family 1" evidence="7">
    <location>
        <begin position="339"/>
        <end position="416"/>
    </location>
</feature>
<evidence type="ECO:0000256" key="6">
    <source>
        <dbReference type="ARBA" id="ARBA00023277"/>
    </source>
</evidence>
<keyword evidence="6" id="KW-0119">Carbohydrate metabolism</keyword>
<dbReference type="Pfam" id="PF00534">
    <property type="entry name" value="Glycos_transf_1"/>
    <property type="match status" value="1"/>
</dbReference>
<evidence type="ECO:0000256" key="1">
    <source>
        <dbReference type="ARBA" id="ARBA00009481"/>
    </source>
</evidence>
<organism evidence="9 10">
    <name type="scientific">Catenulispora yoronensis</name>
    <dbReference type="NCBI Taxonomy" id="450799"/>
    <lineage>
        <taxon>Bacteria</taxon>
        <taxon>Bacillati</taxon>
        <taxon>Actinomycetota</taxon>
        <taxon>Actinomycetes</taxon>
        <taxon>Catenulisporales</taxon>
        <taxon>Catenulisporaceae</taxon>
        <taxon>Catenulispora</taxon>
    </lineage>
</organism>
<evidence type="ECO:0000313" key="10">
    <source>
        <dbReference type="Proteomes" id="UP001500751"/>
    </source>
</evidence>
<dbReference type="EMBL" id="BAAAQN010000020">
    <property type="protein sequence ID" value="GAA2033564.1"/>
    <property type="molecule type" value="Genomic_DNA"/>
</dbReference>
<comment type="caution">
    <text evidence="9">The sequence shown here is derived from an EMBL/GenBank/DDBJ whole genome shotgun (WGS) entry which is preliminary data.</text>
</comment>
<evidence type="ECO:0000256" key="5">
    <source>
        <dbReference type="ARBA" id="ARBA00022679"/>
    </source>
</evidence>
<dbReference type="InterPro" id="IPR052078">
    <property type="entry name" value="Trehalose_Metab_GTase"/>
</dbReference>
<evidence type="ECO:0000313" key="9">
    <source>
        <dbReference type="EMBL" id="GAA2033564.1"/>
    </source>
</evidence>
<comment type="subunit">
    <text evidence="2">Homodimer.</text>
</comment>
<evidence type="ECO:0000259" key="8">
    <source>
        <dbReference type="Pfam" id="PF21269"/>
    </source>
</evidence>
<dbReference type="PANTHER" id="PTHR47779">
    <property type="entry name" value="SYNTHASE (CCG-9), PUTATIVE (AFU_ORTHOLOGUE AFUA_3G12100)-RELATED"/>
    <property type="match status" value="1"/>
</dbReference>
<keyword evidence="5" id="KW-0808">Transferase</keyword>
<evidence type="ECO:0000256" key="4">
    <source>
        <dbReference type="ARBA" id="ARBA00022676"/>
    </source>
</evidence>
<dbReference type="PANTHER" id="PTHR47779:SF1">
    <property type="entry name" value="SYNTHASE (CCG-9), PUTATIVE (AFU_ORTHOLOGUE AFUA_3G12100)-RELATED"/>
    <property type="match status" value="1"/>
</dbReference>
<name>A0ABP5FXG6_9ACTN</name>
<dbReference type="Gene3D" id="3.40.50.2000">
    <property type="entry name" value="Glycogen Phosphorylase B"/>
    <property type="match status" value="2"/>
</dbReference>
<evidence type="ECO:0000259" key="7">
    <source>
        <dbReference type="Pfam" id="PF00534"/>
    </source>
</evidence>
<dbReference type="Proteomes" id="UP001500751">
    <property type="component" value="Unassembled WGS sequence"/>
</dbReference>
<gene>
    <name evidence="9" type="ORF">GCM10009839_37490</name>
</gene>
<feature type="domain" description="Trehalose synthase N-terminal" evidence="8">
    <location>
        <begin position="47"/>
        <end position="196"/>
    </location>
</feature>
<accession>A0ABP5FXG6</accession>
<evidence type="ECO:0000256" key="3">
    <source>
        <dbReference type="ARBA" id="ARBA00022526"/>
    </source>
</evidence>
<evidence type="ECO:0000256" key="2">
    <source>
        <dbReference type="ARBA" id="ARBA00011738"/>
    </source>
</evidence>
<dbReference type="SUPFAM" id="SSF53756">
    <property type="entry name" value="UDP-Glycosyltransferase/glycogen phosphorylase"/>
    <property type="match status" value="1"/>
</dbReference>
<sequence length="458" mass="50029">MHTAHPRGLSPTEVGDFLALIGKEREQRLREAARRIRKQVGAGTLWHVNSTAAGGGVAEMLHILVPLYRQLGIPVRWAVIDGDDRFFDVTKRLGNLAYGSVDPADRLDPADVDHYLTRSAMEAKELLALVGTRDLVLLHDHQTAALVPDLAGAVRGVFWRCHVGVDAPTAGSRAAWDVLAPLLERADAAIFSIARHIPERLPDHQVAVIPPVIWPYSPKNEPVPRRMRGPYLERAGLGRERPPGYVVSEGAWDPAQPLVVQVSRWDRLKDMHAVLAGFVEGVPDARLALVGPDPTAIADDVEQRRWFEVCRAAWSELPDRDRTRVRLTCLPMANGDDNARLVNVVQRTADVVVQKSLAEGFGLTVTEAMWKGRAVVGSAVGGIAAQIEHGRTGLLLADPGDLKQFAELVTLVTEGQVDGPGLGARARRHVRDTYLPDADLLAVDELLSTHTTGQESPR</sequence>
<dbReference type="Pfam" id="PF21269">
    <property type="entry name" value="TreT_GT1"/>
    <property type="match status" value="1"/>
</dbReference>
<proteinExistence type="inferred from homology"/>
<protein>
    <submittedName>
        <fullName evidence="9">Glycosyltransferase</fullName>
    </submittedName>
</protein>
<keyword evidence="3" id="KW-0313">Glucose metabolism</keyword>
<dbReference type="RefSeq" id="WP_344666911.1">
    <property type="nucleotide sequence ID" value="NZ_BAAAQN010000020.1"/>
</dbReference>
<comment type="similarity">
    <text evidence="1">Belongs to the glycosyltransferase group 1 family. Glycosyltransferase 4 subfamily.</text>
</comment>